<gene>
    <name evidence="4" type="ORF">HNP76_001890</name>
</gene>
<dbReference type="SUPFAM" id="SSF54106">
    <property type="entry name" value="LysM domain"/>
    <property type="match status" value="1"/>
</dbReference>
<dbReference type="SMART" id="SM00257">
    <property type="entry name" value="LysM"/>
    <property type="match status" value="2"/>
</dbReference>
<name>A0A7W8LMI7_9SPIR</name>
<keyword evidence="4" id="KW-0378">Hydrolase</keyword>
<feature type="domain" description="LysM" evidence="3">
    <location>
        <begin position="205"/>
        <end position="248"/>
    </location>
</feature>
<dbReference type="RefSeq" id="WP_184659844.1">
    <property type="nucleotide sequence ID" value="NZ_CP031518.1"/>
</dbReference>
<organism evidence="4 5">
    <name type="scientific">Treponema ruminis</name>
    <dbReference type="NCBI Taxonomy" id="744515"/>
    <lineage>
        <taxon>Bacteria</taxon>
        <taxon>Pseudomonadati</taxon>
        <taxon>Spirochaetota</taxon>
        <taxon>Spirochaetia</taxon>
        <taxon>Spirochaetales</taxon>
        <taxon>Treponemataceae</taxon>
        <taxon>Treponema</taxon>
    </lineage>
</organism>
<dbReference type="Gene3D" id="2.70.70.10">
    <property type="entry name" value="Glucose Permease (Domain IIA)"/>
    <property type="match status" value="1"/>
</dbReference>
<keyword evidence="2" id="KW-1133">Transmembrane helix</keyword>
<dbReference type="InterPro" id="IPR011055">
    <property type="entry name" value="Dup_hybrid_motif"/>
</dbReference>
<dbReference type="EMBL" id="JACHFQ010000005">
    <property type="protein sequence ID" value="MBB5226517.1"/>
    <property type="molecule type" value="Genomic_DNA"/>
</dbReference>
<dbReference type="PANTHER" id="PTHR21666">
    <property type="entry name" value="PEPTIDASE-RELATED"/>
    <property type="match status" value="1"/>
</dbReference>
<dbReference type="SUPFAM" id="SSF51261">
    <property type="entry name" value="Duplicated hybrid motif"/>
    <property type="match status" value="1"/>
</dbReference>
<evidence type="ECO:0000259" key="3">
    <source>
        <dbReference type="PROSITE" id="PS51782"/>
    </source>
</evidence>
<dbReference type="InterPro" id="IPR050570">
    <property type="entry name" value="Cell_wall_metabolism_enzyme"/>
</dbReference>
<keyword evidence="2" id="KW-0472">Membrane</keyword>
<evidence type="ECO:0000256" key="2">
    <source>
        <dbReference type="SAM" id="Phobius"/>
    </source>
</evidence>
<evidence type="ECO:0000256" key="1">
    <source>
        <dbReference type="ARBA" id="ARBA00022729"/>
    </source>
</evidence>
<dbReference type="PROSITE" id="PS51782">
    <property type="entry name" value="LYSM"/>
    <property type="match status" value="2"/>
</dbReference>
<keyword evidence="5" id="KW-1185">Reference proteome</keyword>
<dbReference type="CDD" id="cd00118">
    <property type="entry name" value="LysM"/>
    <property type="match status" value="2"/>
</dbReference>
<dbReference type="Pfam" id="PF01551">
    <property type="entry name" value="Peptidase_M23"/>
    <property type="match status" value="1"/>
</dbReference>
<accession>A0A7W8LMI7</accession>
<protein>
    <submittedName>
        <fullName evidence="4">Murein DD-endopeptidase MepM/ murein hydrolase activator NlpD</fullName>
    </submittedName>
</protein>
<evidence type="ECO:0000313" key="4">
    <source>
        <dbReference type="EMBL" id="MBB5226517.1"/>
    </source>
</evidence>
<reference evidence="4 5" key="1">
    <citation type="submission" date="2020-08" db="EMBL/GenBank/DDBJ databases">
        <title>Genomic Encyclopedia of Type Strains, Phase IV (KMG-IV): sequencing the most valuable type-strain genomes for metagenomic binning, comparative biology and taxonomic classification.</title>
        <authorList>
            <person name="Goeker M."/>
        </authorList>
    </citation>
    <scope>NUCLEOTIDE SEQUENCE [LARGE SCALE GENOMIC DNA]</scope>
    <source>
        <strain evidence="4 5">DSM 103462</strain>
    </source>
</reference>
<feature type="transmembrane region" description="Helical" evidence="2">
    <location>
        <begin position="65"/>
        <end position="86"/>
    </location>
</feature>
<dbReference type="PANTHER" id="PTHR21666:SF289">
    <property type="entry name" value="L-ALA--D-GLU ENDOPEPTIDASE"/>
    <property type="match status" value="1"/>
</dbReference>
<dbReference type="CDD" id="cd12797">
    <property type="entry name" value="M23_peptidase"/>
    <property type="match status" value="1"/>
</dbReference>
<dbReference type="Proteomes" id="UP000518887">
    <property type="component" value="Unassembled WGS sequence"/>
</dbReference>
<dbReference type="GO" id="GO:0004222">
    <property type="term" value="F:metalloendopeptidase activity"/>
    <property type="evidence" value="ECO:0007669"/>
    <property type="project" value="TreeGrafter"/>
</dbReference>
<dbReference type="InterPro" id="IPR036779">
    <property type="entry name" value="LysM_dom_sf"/>
</dbReference>
<keyword evidence="2" id="KW-0812">Transmembrane</keyword>
<dbReference type="InterPro" id="IPR018392">
    <property type="entry name" value="LysM"/>
</dbReference>
<sequence length="393" mass="42651">MEIISFVGSSAAVKKSYSSSNFTLPRISKVQKKNPVHKSPEIVVALDKAYSKTERQFTVAGISKILSIFVLFAFHLIVPYTVFNLLSFVDNHTTSIVFDSNSDYEYEALSGAMSRFAMYDTLADNVDENGNVLSEDGSILTAASVGIGEKVTFQNYTVKAGDSISTISRKFGLSNISTLIAVNDISNVRTLRSGQKLRIPSTDGLVYKVQAGDSLNSLSVKYHVSVEEILDANDLSSDTLAKDMALFIPGAKMDTNQLRKAMGELFSYPIKAAWRLTSRFGPRSDPFTGVASNHTGIDMACPTGTPIRAAMSGRVAYVGWSNIFGNYIIINHGGGYQTLYGHMSQTLAKKGQAVDQSTKIGLVGSTGYSTGPHLHFTVYKNGNLVDPLTLLKR</sequence>
<dbReference type="AlphaFoldDB" id="A0A7W8LMI7"/>
<dbReference type="Gene3D" id="3.10.350.10">
    <property type="entry name" value="LysM domain"/>
    <property type="match status" value="2"/>
</dbReference>
<feature type="domain" description="LysM" evidence="3">
    <location>
        <begin position="154"/>
        <end position="199"/>
    </location>
</feature>
<evidence type="ECO:0000313" key="5">
    <source>
        <dbReference type="Proteomes" id="UP000518887"/>
    </source>
</evidence>
<comment type="caution">
    <text evidence="4">The sequence shown here is derived from an EMBL/GenBank/DDBJ whole genome shotgun (WGS) entry which is preliminary data.</text>
</comment>
<proteinExistence type="predicted"/>
<dbReference type="InterPro" id="IPR016047">
    <property type="entry name" value="M23ase_b-sheet_dom"/>
</dbReference>
<keyword evidence="1" id="KW-0732">Signal</keyword>
<dbReference type="Pfam" id="PF01476">
    <property type="entry name" value="LysM"/>
    <property type="match status" value="2"/>
</dbReference>